<dbReference type="KEGG" id="sla:SERLADRAFT_462495"/>
<dbReference type="HOGENOM" id="CLU_2361030_0_0_1"/>
<evidence type="ECO:0000313" key="1">
    <source>
        <dbReference type="EMBL" id="EGO28049.1"/>
    </source>
</evidence>
<sequence length="96" mass="10828">MPTTSFGLPNAASAVQLSAFNAFRRLLYHYLDRPGAKRPESDKEYLKPLRFSTEVVSNLHSQSQELCAHICSRNFATDGMDRQPSQGINRKCGQRL</sequence>
<gene>
    <name evidence="1" type="ORF">SERLADRAFT_462495</name>
</gene>
<proteinExistence type="predicted"/>
<dbReference type="GeneID" id="18818380"/>
<name>F8NNJ2_SERL9</name>
<reference evidence="1" key="1">
    <citation type="submission" date="2011-04" db="EMBL/GenBank/DDBJ databases">
        <title>Evolution of plant cell wall degrading machinery underlies the functional diversity of forest fungi.</title>
        <authorList>
            <consortium name="US DOE Joint Genome Institute (JGI-PGF)"/>
            <person name="Eastwood D.C."/>
            <person name="Floudas D."/>
            <person name="Binder M."/>
            <person name="Majcherczyk A."/>
            <person name="Schneider P."/>
            <person name="Aerts A."/>
            <person name="Asiegbu F.O."/>
            <person name="Baker S.E."/>
            <person name="Barry K."/>
            <person name="Bendiksby M."/>
            <person name="Blumentritt M."/>
            <person name="Coutinho P.M."/>
            <person name="Cullen D."/>
            <person name="Cullen D."/>
            <person name="Gathman A."/>
            <person name="Goodell B."/>
            <person name="Henrissat B."/>
            <person name="Ihrmark K."/>
            <person name="Kauserud H."/>
            <person name="Kohler A."/>
            <person name="LaButti K."/>
            <person name="Lapidus A."/>
            <person name="Lavin J.L."/>
            <person name="Lee Y.-H."/>
            <person name="Lindquist E."/>
            <person name="Lilly W."/>
            <person name="Lucas S."/>
            <person name="Morin E."/>
            <person name="Murat C."/>
            <person name="Oguiza J.A."/>
            <person name="Park J."/>
            <person name="Pisabarro A.G."/>
            <person name="Riley R."/>
            <person name="Rosling A."/>
            <person name="Salamov A."/>
            <person name="Schmidt O."/>
            <person name="Schmutz J."/>
            <person name="Skrede I."/>
            <person name="Stenlid J."/>
            <person name="Wiebenga A."/>
            <person name="Xie X."/>
            <person name="Kues U."/>
            <person name="Hibbett D.S."/>
            <person name="Hoffmeister D."/>
            <person name="Hogberg N."/>
            <person name="Martin F."/>
            <person name="Grigoriev I.V."/>
            <person name="Watkinson S.C."/>
        </authorList>
    </citation>
    <scope>NUCLEOTIDE SEQUENCE</scope>
    <source>
        <strain evidence="1">S7.9</strain>
    </source>
</reference>
<protein>
    <submittedName>
        <fullName evidence="1">Uncharacterized protein</fullName>
    </submittedName>
</protein>
<dbReference type="EMBL" id="GL945431">
    <property type="protein sequence ID" value="EGO28049.1"/>
    <property type="molecule type" value="Genomic_DNA"/>
</dbReference>
<dbReference type="RefSeq" id="XP_007316140.1">
    <property type="nucleotide sequence ID" value="XM_007316078.1"/>
</dbReference>
<accession>F8NNJ2</accession>
<dbReference type="AlphaFoldDB" id="F8NNJ2"/>
<dbReference type="Proteomes" id="UP000008064">
    <property type="component" value="Unassembled WGS sequence"/>
</dbReference>
<organism>
    <name type="scientific">Serpula lacrymans var. lacrymans (strain S7.9)</name>
    <name type="common">Dry rot fungus</name>
    <dbReference type="NCBI Taxonomy" id="578457"/>
    <lineage>
        <taxon>Eukaryota</taxon>
        <taxon>Fungi</taxon>
        <taxon>Dikarya</taxon>
        <taxon>Basidiomycota</taxon>
        <taxon>Agaricomycotina</taxon>
        <taxon>Agaricomycetes</taxon>
        <taxon>Agaricomycetidae</taxon>
        <taxon>Boletales</taxon>
        <taxon>Coniophorineae</taxon>
        <taxon>Serpulaceae</taxon>
        <taxon>Serpula</taxon>
    </lineage>
</organism>